<reference evidence="1 2" key="1">
    <citation type="submission" date="2020-08" db="EMBL/GenBank/DDBJ databases">
        <title>Genomic Encyclopedia of Type Strains, Phase IV (KMG-IV): sequencing the most valuable type-strain genomes for metagenomic binning, comparative biology and taxonomic classification.</title>
        <authorList>
            <person name="Goeker M."/>
        </authorList>
    </citation>
    <scope>NUCLEOTIDE SEQUENCE [LARGE SCALE GENOMIC DNA]</scope>
    <source>
        <strain evidence="1 2">DSM 19979</strain>
    </source>
</reference>
<sequence>MMRGWEFDRHVPERGYAWWYVDALSDDGAHGITLIAFIGTVFSPWYAAAHRRGPADPQNHCCLNVALYGSPRRWAMTDRRRGALSRGPDYLQIGPSRLDWDGETLTIHINEMTAPIPSRLTGTVRVRPRALGSREFTLDTHGRHRWQPIAPRSRVEVELSSPGLRWSGPAYFDTNHGAAPLEEDFREWDWCRAPMQDATAILYNAERRDGSKQSLALKATDDGAVVDIAVPPPATMPRTLWRIRRPTRSESGQARVVRTLEDTPFYSRSEIRTTLLGQETTAVHESLELDRFKNPAMYAMLPWKVPRTLG</sequence>
<dbReference type="GO" id="GO:0016829">
    <property type="term" value="F:lyase activity"/>
    <property type="evidence" value="ECO:0007669"/>
    <property type="project" value="UniProtKB-KW"/>
</dbReference>
<dbReference type="EMBL" id="JACIDJ010000003">
    <property type="protein sequence ID" value="MBB3898853.1"/>
    <property type="molecule type" value="Genomic_DNA"/>
</dbReference>
<proteinExistence type="predicted"/>
<accession>A0A840AED8</accession>
<gene>
    <name evidence="1" type="ORF">GGQ83_002296</name>
</gene>
<dbReference type="EC" id="4.2.1.131" evidence="1"/>
<dbReference type="SUPFAM" id="SSF159245">
    <property type="entry name" value="AttH-like"/>
    <property type="match status" value="1"/>
</dbReference>
<protein>
    <submittedName>
        <fullName evidence="1">Carotenoid 1,2-hydratase</fullName>
        <ecNumber evidence="1">4.2.1.131</ecNumber>
    </submittedName>
</protein>
<keyword evidence="1" id="KW-0456">Lyase</keyword>
<dbReference type="CDD" id="cd21471">
    <property type="entry name" value="CrtC-like"/>
    <property type="match status" value="1"/>
</dbReference>
<keyword evidence="2" id="KW-1185">Reference proteome</keyword>
<evidence type="ECO:0000313" key="1">
    <source>
        <dbReference type="EMBL" id="MBB3898853.1"/>
    </source>
</evidence>
<evidence type="ECO:0000313" key="2">
    <source>
        <dbReference type="Proteomes" id="UP000553193"/>
    </source>
</evidence>
<dbReference type="Proteomes" id="UP000553193">
    <property type="component" value="Unassembled WGS sequence"/>
</dbReference>
<organism evidence="1 2">
    <name type="scientific">Roseococcus suduntuyensis</name>
    <dbReference type="NCBI Taxonomy" id="455361"/>
    <lineage>
        <taxon>Bacteria</taxon>
        <taxon>Pseudomonadati</taxon>
        <taxon>Pseudomonadota</taxon>
        <taxon>Alphaproteobacteria</taxon>
        <taxon>Acetobacterales</taxon>
        <taxon>Roseomonadaceae</taxon>
        <taxon>Roseococcus</taxon>
    </lineage>
</organism>
<dbReference type="AlphaFoldDB" id="A0A840AED8"/>
<name>A0A840AED8_9PROT</name>
<comment type="caution">
    <text evidence="1">The sequence shown here is derived from an EMBL/GenBank/DDBJ whole genome shotgun (WGS) entry which is preliminary data.</text>
</comment>